<feature type="coiled-coil region" evidence="7">
    <location>
        <begin position="277"/>
        <end position="336"/>
    </location>
</feature>
<dbReference type="SUPFAM" id="SSF52540">
    <property type="entry name" value="P-loop containing nucleoside triphosphate hydrolases"/>
    <property type="match status" value="1"/>
</dbReference>
<keyword evidence="5" id="KW-0342">GTP-binding</keyword>
<evidence type="ECO:0000256" key="1">
    <source>
        <dbReference type="ARBA" id="ARBA00004370"/>
    </source>
</evidence>
<evidence type="ECO:0000313" key="11">
    <source>
        <dbReference type="Proteomes" id="UP000322876"/>
    </source>
</evidence>
<dbReference type="Gene3D" id="3.40.50.300">
    <property type="entry name" value="P-loop containing nucleotide triphosphate hydrolases"/>
    <property type="match status" value="1"/>
</dbReference>
<keyword evidence="3" id="KW-0378">Hydrolase</keyword>
<dbReference type="PANTHER" id="PTHR10465">
    <property type="entry name" value="TRANSMEMBRANE GTPASE FZO1"/>
    <property type="match status" value="1"/>
</dbReference>
<dbReference type="GO" id="GO:0016020">
    <property type="term" value="C:membrane"/>
    <property type="evidence" value="ECO:0007669"/>
    <property type="project" value="UniProtKB-SubCell"/>
</dbReference>
<keyword evidence="4 7" id="KW-0175">Coiled coil</keyword>
<dbReference type="PROSITE" id="PS51718">
    <property type="entry name" value="G_DYNAMIN_2"/>
    <property type="match status" value="1"/>
</dbReference>
<dbReference type="InterPro" id="IPR030381">
    <property type="entry name" value="G_DYNAMIN_dom"/>
</dbReference>
<evidence type="ECO:0000256" key="2">
    <source>
        <dbReference type="ARBA" id="ARBA00022741"/>
    </source>
</evidence>
<feature type="transmembrane region" description="Helical" evidence="8">
    <location>
        <begin position="467"/>
        <end position="493"/>
    </location>
</feature>
<dbReference type="GO" id="GO:0005525">
    <property type="term" value="F:GTP binding"/>
    <property type="evidence" value="ECO:0007669"/>
    <property type="project" value="UniProtKB-KW"/>
</dbReference>
<evidence type="ECO:0000256" key="3">
    <source>
        <dbReference type="ARBA" id="ARBA00022801"/>
    </source>
</evidence>
<dbReference type="Pfam" id="PF00350">
    <property type="entry name" value="Dynamin_N"/>
    <property type="match status" value="1"/>
</dbReference>
<keyword evidence="8" id="KW-1133">Transmembrane helix</keyword>
<dbReference type="InterPro" id="IPR027417">
    <property type="entry name" value="P-loop_NTPase"/>
</dbReference>
<proteinExistence type="predicted"/>
<accession>A0A5A8F5K1</accession>
<organism evidence="10 11">
    <name type="scientific">Deferribacter autotrophicus</name>
    <dbReference type="NCBI Taxonomy" id="500465"/>
    <lineage>
        <taxon>Bacteria</taxon>
        <taxon>Pseudomonadati</taxon>
        <taxon>Deferribacterota</taxon>
        <taxon>Deferribacteres</taxon>
        <taxon>Deferribacterales</taxon>
        <taxon>Deferribacteraceae</taxon>
        <taxon>Deferribacter</taxon>
    </lineage>
</organism>
<dbReference type="InterPro" id="IPR027094">
    <property type="entry name" value="Mitofusin_fam"/>
</dbReference>
<dbReference type="GO" id="GO:0003924">
    <property type="term" value="F:GTPase activity"/>
    <property type="evidence" value="ECO:0007669"/>
    <property type="project" value="InterPro"/>
</dbReference>
<comment type="caution">
    <text evidence="10">The sequence shown here is derived from an EMBL/GenBank/DDBJ whole genome shotgun (WGS) entry which is preliminary data.</text>
</comment>
<dbReference type="EMBL" id="VFJB01000001">
    <property type="protein sequence ID" value="KAA0259406.1"/>
    <property type="molecule type" value="Genomic_DNA"/>
</dbReference>
<keyword evidence="8" id="KW-0812">Transmembrane</keyword>
<keyword evidence="6 8" id="KW-0472">Membrane</keyword>
<dbReference type="InterPro" id="IPR045063">
    <property type="entry name" value="Dynamin_N"/>
</dbReference>
<name>A0A5A8F5K1_9BACT</name>
<dbReference type="CDD" id="cd09912">
    <property type="entry name" value="DLP_2"/>
    <property type="match status" value="1"/>
</dbReference>
<dbReference type="RefSeq" id="WP_149265227.1">
    <property type="nucleotide sequence ID" value="NZ_VFJB01000001.1"/>
</dbReference>
<evidence type="ECO:0000259" key="9">
    <source>
        <dbReference type="PROSITE" id="PS51718"/>
    </source>
</evidence>
<dbReference type="AlphaFoldDB" id="A0A5A8F5K1"/>
<reference evidence="10 11" key="1">
    <citation type="submission" date="2019-06" db="EMBL/GenBank/DDBJ databases">
        <title>Genomic insights into carbon and energy metabolism of Deferribacter autotrophicus revealed new metabolic traits in the phylum Deferribacteres.</title>
        <authorList>
            <person name="Slobodkin A.I."/>
            <person name="Slobodkina G.B."/>
            <person name="Allioux M."/>
            <person name="Alain K."/>
            <person name="Jebbar M."/>
            <person name="Shadrin V."/>
            <person name="Kublanov I.V."/>
            <person name="Toshchakov S.V."/>
            <person name="Bonch-Osmolovskaya E.A."/>
        </authorList>
    </citation>
    <scope>NUCLEOTIDE SEQUENCE [LARGE SCALE GENOMIC DNA]</scope>
    <source>
        <strain evidence="10 11">SL50</strain>
    </source>
</reference>
<evidence type="ECO:0000256" key="4">
    <source>
        <dbReference type="ARBA" id="ARBA00023054"/>
    </source>
</evidence>
<comment type="subcellular location">
    <subcellularLocation>
        <location evidence="1">Membrane</location>
    </subcellularLocation>
</comment>
<evidence type="ECO:0000256" key="7">
    <source>
        <dbReference type="SAM" id="Coils"/>
    </source>
</evidence>
<evidence type="ECO:0000256" key="6">
    <source>
        <dbReference type="ARBA" id="ARBA00023136"/>
    </source>
</evidence>
<feature type="domain" description="Dynamin-type G" evidence="9">
    <location>
        <begin position="41"/>
        <end position="322"/>
    </location>
</feature>
<keyword evidence="2" id="KW-0547">Nucleotide-binding</keyword>
<evidence type="ECO:0000313" key="10">
    <source>
        <dbReference type="EMBL" id="KAA0259406.1"/>
    </source>
</evidence>
<protein>
    <recommendedName>
        <fullName evidence="9">Dynamin-type G domain-containing protein</fullName>
    </recommendedName>
</protein>
<evidence type="ECO:0000256" key="5">
    <source>
        <dbReference type="ARBA" id="ARBA00023134"/>
    </source>
</evidence>
<gene>
    <name evidence="10" type="ORF">FHQ18_00575</name>
</gene>
<dbReference type="Proteomes" id="UP000322876">
    <property type="component" value="Unassembled WGS sequence"/>
</dbReference>
<dbReference type="PANTHER" id="PTHR10465:SF0">
    <property type="entry name" value="SARCALUMENIN"/>
    <property type="match status" value="1"/>
</dbReference>
<evidence type="ECO:0000256" key="8">
    <source>
        <dbReference type="SAM" id="Phobius"/>
    </source>
</evidence>
<dbReference type="OrthoDB" id="9802035at2"/>
<sequence>MFLEKKSELIERTNTLKIFANELDINNINENIDSFLEEIQRDLTFNVLCLGDFSSGKSTFINQFFIGKNVLPTNVTTTTAKLTVLKYGLEEKIVLKYKDGTQKEFHENFENILKHTVAKGGEEVEKIDLVEVYINSEFLKDGIVIVDSPGLNDPETERMDVTLGFINRADSILYLIMATQAWKKSEKEFLEEKILSKEDLDKIFFLLNYWDLIDENQRDEVIKFVKTEMEKSLKIVSAELGQKIPTPPLIPISAKTKENFDVLKKKLWEYLSTKKGENILENKYKKLEVLKRRIKELIIEKIELQKKESKELEDSLKNLKQEVEKLKEDVTIFKKRLKPKIDGEVTSFVEEVQKLFERLKENIIERLSKRIDNNIEGIDDVADFEKIIKDSIRKSIYLEKRNFENLYRKFLKKIEKILEEEKSRLDLKNYFSKNKVLYLDDIKEHLKPEISIKVDYMIDAIITGGSVLGGAVLASVNPLFAIVALGGVAYNIFIKAKKEKQEILKQLSIIEEQIDDTFSEYITRLEGQQDEITETILENIRNELIEAYLEKERIYKQALEDKKINKDDELTAFYNDKIKELEKI</sequence>
<keyword evidence="11" id="KW-1185">Reference proteome</keyword>